<dbReference type="AlphaFoldDB" id="A0A7X1NGS0"/>
<gene>
    <name evidence="1" type="ORF">GCT13_33305</name>
</gene>
<comment type="caution">
    <text evidence="1">The sequence shown here is derived from an EMBL/GenBank/DDBJ whole genome shotgun (WGS) entry which is preliminary data.</text>
</comment>
<evidence type="ECO:0000313" key="1">
    <source>
        <dbReference type="EMBL" id="MPW21619.1"/>
    </source>
</evidence>
<reference evidence="1 2" key="1">
    <citation type="submission" date="2019-10" db="EMBL/GenBank/DDBJ databases">
        <title>Paraburkholderia sp. isolated from nodules of Mimosa pudica from Brazilian Atlantic Forest soils.</title>
        <authorList>
            <person name="Paulitsch F."/>
            <person name="Hungria M."/>
            <person name="Dall'Agnol R."/>
        </authorList>
    </citation>
    <scope>NUCLEOTIDE SEQUENCE [LARGE SCALE GENOMIC DNA]</scope>
    <source>
        <strain evidence="1 2">CNPSo 3157</strain>
    </source>
</reference>
<name>A0A7X1NGS0_9BURK</name>
<organism evidence="1 2">
    <name type="scientific">Paraburkholderia franconis</name>
    <dbReference type="NCBI Taxonomy" id="2654983"/>
    <lineage>
        <taxon>Bacteria</taxon>
        <taxon>Pseudomonadati</taxon>
        <taxon>Pseudomonadota</taxon>
        <taxon>Betaproteobacteria</taxon>
        <taxon>Burkholderiales</taxon>
        <taxon>Burkholderiaceae</taxon>
        <taxon>Paraburkholderia</taxon>
    </lineage>
</organism>
<sequence>MRHYGGVDFEDGVLQFDLAWPRELPRTRLSLMFHHQQLQLDGSAQVVALRAARDTQGVAVAARGRPFMLEPGAVLTIRAGSGAVAIT</sequence>
<dbReference type="EMBL" id="WHNP01000047">
    <property type="protein sequence ID" value="MPW21619.1"/>
    <property type="molecule type" value="Genomic_DNA"/>
</dbReference>
<proteinExistence type="predicted"/>
<evidence type="ECO:0000313" key="2">
    <source>
        <dbReference type="Proteomes" id="UP000484381"/>
    </source>
</evidence>
<accession>A0A7X1NGS0</accession>
<protein>
    <submittedName>
        <fullName evidence="1">Uncharacterized protein</fullName>
    </submittedName>
</protein>
<dbReference type="RefSeq" id="WP_152765611.1">
    <property type="nucleotide sequence ID" value="NZ_WHNP01000047.1"/>
</dbReference>
<dbReference type="Gene3D" id="2.60.420.10">
    <property type="entry name" value="Maltose phosphorylase, domain 3"/>
    <property type="match status" value="1"/>
</dbReference>
<dbReference type="Proteomes" id="UP000484381">
    <property type="component" value="Unassembled WGS sequence"/>
</dbReference>
<keyword evidence="2" id="KW-1185">Reference proteome</keyword>